<evidence type="ECO:0000313" key="3">
    <source>
        <dbReference type="Proteomes" id="UP001595909"/>
    </source>
</evidence>
<proteinExistence type="predicted"/>
<keyword evidence="3" id="KW-1185">Reference proteome</keyword>
<sequence length="114" mass="11623">MPDTGYPGTGYLIAVVAVAAAITVALRAAPFAMTATLRSSAPVADLGRHLPAGIMIILVVHLLGDVPLGSALVGLREIVPVVVTVAVHLRRRHALLSMATGTAVYAVALALVPI</sequence>
<name>A0ABV9RHC7_9PSEU</name>
<gene>
    <name evidence="2" type="ORF">ACFPEL_09940</name>
</gene>
<dbReference type="RefSeq" id="WP_274191451.1">
    <property type="nucleotide sequence ID" value="NZ_BAABHN010000020.1"/>
</dbReference>
<feature type="transmembrane region" description="Helical" evidence="1">
    <location>
        <begin position="12"/>
        <end position="29"/>
    </location>
</feature>
<evidence type="ECO:0000313" key="2">
    <source>
        <dbReference type="EMBL" id="MFC4832731.1"/>
    </source>
</evidence>
<accession>A0ABV9RHC7</accession>
<feature type="transmembrane region" description="Helical" evidence="1">
    <location>
        <begin position="93"/>
        <end position="112"/>
    </location>
</feature>
<dbReference type="Proteomes" id="UP001595909">
    <property type="component" value="Unassembled WGS sequence"/>
</dbReference>
<keyword evidence="1" id="KW-1133">Transmembrane helix</keyword>
<organism evidence="2 3">
    <name type="scientific">Actinomycetospora chibensis</name>
    <dbReference type="NCBI Taxonomy" id="663606"/>
    <lineage>
        <taxon>Bacteria</taxon>
        <taxon>Bacillati</taxon>
        <taxon>Actinomycetota</taxon>
        <taxon>Actinomycetes</taxon>
        <taxon>Pseudonocardiales</taxon>
        <taxon>Pseudonocardiaceae</taxon>
        <taxon>Actinomycetospora</taxon>
    </lineage>
</organism>
<evidence type="ECO:0000256" key="1">
    <source>
        <dbReference type="SAM" id="Phobius"/>
    </source>
</evidence>
<dbReference type="Pfam" id="PF05437">
    <property type="entry name" value="AzlD"/>
    <property type="match status" value="1"/>
</dbReference>
<protein>
    <submittedName>
        <fullName evidence="2">AzlD domain-containing protein</fullName>
    </submittedName>
</protein>
<reference evidence="3" key="1">
    <citation type="journal article" date="2019" name="Int. J. Syst. Evol. Microbiol.">
        <title>The Global Catalogue of Microorganisms (GCM) 10K type strain sequencing project: providing services to taxonomists for standard genome sequencing and annotation.</title>
        <authorList>
            <consortium name="The Broad Institute Genomics Platform"/>
            <consortium name="The Broad Institute Genome Sequencing Center for Infectious Disease"/>
            <person name="Wu L."/>
            <person name="Ma J."/>
        </authorList>
    </citation>
    <scope>NUCLEOTIDE SEQUENCE [LARGE SCALE GENOMIC DNA]</scope>
    <source>
        <strain evidence="3">CCUG 50347</strain>
    </source>
</reference>
<dbReference type="InterPro" id="IPR008407">
    <property type="entry name" value="Brnchd-chn_aa_trnsp_AzlD"/>
</dbReference>
<feature type="transmembrane region" description="Helical" evidence="1">
    <location>
        <begin position="50"/>
        <end position="73"/>
    </location>
</feature>
<keyword evidence="1" id="KW-0812">Transmembrane</keyword>
<keyword evidence="1" id="KW-0472">Membrane</keyword>
<dbReference type="EMBL" id="JBHSIM010000020">
    <property type="protein sequence ID" value="MFC4832731.1"/>
    <property type="molecule type" value="Genomic_DNA"/>
</dbReference>
<comment type="caution">
    <text evidence="2">The sequence shown here is derived from an EMBL/GenBank/DDBJ whole genome shotgun (WGS) entry which is preliminary data.</text>
</comment>